<reference evidence="6" key="1">
    <citation type="submission" date="2016-10" db="EMBL/GenBank/DDBJ databases">
        <authorList>
            <person name="Varghese N."/>
            <person name="Submissions S."/>
        </authorList>
    </citation>
    <scope>NUCLEOTIDE SEQUENCE [LARGE SCALE GENOMIC DNA]</scope>
    <source>
        <strain evidence="6">CGMCC 1.6981</strain>
    </source>
</reference>
<accession>A0A1I7K6Z4</accession>
<keyword evidence="2" id="KW-0479">Metal-binding</keyword>
<organism evidence="5 6">
    <name type="scientific">Halomonas korlensis</name>
    <dbReference type="NCBI Taxonomy" id="463301"/>
    <lineage>
        <taxon>Bacteria</taxon>
        <taxon>Pseudomonadati</taxon>
        <taxon>Pseudomonadota</taxon>
        <taxon>Gammaproteobacteria</taxon>
        <taxon>Oceanospirillales</taxon>
        <taxon>Halomonadaceae</taxon>
        <taxon>Halomonas</taxon>
    </lineage>
</organism>
<feature type="binding site" evidence="2">
    <location>
        <position position="167"/>
    </location>
    <ligand>
        <name>Cu cation</name>
        <dbReference type="ChEBI" id="CHEBI:23378"/>
    </ligand>
</feature>
<protein>
    <submittedName>
        <fullName evidence="5">Protein SCO1/2</fullName>
    </submittedName>
</protein>
<dbReference type="InterPro" id="IPR036249">
    <property type="entry name" value="Thioredoxin-like_sf"/>
</dbReference>
<keyword evidence="4" id="KW-1133">Transmembrane helix</keyword>
<evidence type="ECO:0000256" key="4">
    <source>
        <dbReference type="SAM" id="Phobius"/>
    </source>
</evidence>
<dbReference type="STRING" id="463301.SAMN04487955_11539"/>
<proteinExistence type="inferred from homology"/>
<name>A0A1I7K6Z4_9GAMM</name>
<dbReference type="PANTHER" id="PTHR12151:SF25">
    <property type="entry name" value="LINALOOL DEHYDRATASE_ISOMERASE DOMAIN-CONTAINING PROTEIN"/>
    <property type="match status" value="1"/>
</dbReference>
<evidence type="ECO:0000256" key="2">
    <source>
        <dbReference type="PIRSR" id="PIRSR603782-1"/>
    </source>
</evidence>
<dbReference type="Pfam" id="PF02630">
    <property type="entry name" value="SCO1-SenC"/>
    <property type="match status" value="1"/>
</dbReference>
<keyword evidence="3" id="KW-1015">Disulfide bond</keyword>
<dbReference type="PANTHER" id="PTHR12151">
    <property type="entry name" value="ELECTRON TRANSPORT PROTIN SCO1/SENC FAMILY MEMBER"/>
    <property type="match status" value="1"/>
</dbReference>
<keyword evidence="4" id="KW-0812">Transmembrane</keyword>
<dbReference type="EMBL" id="FPBP01000015">
    <property type="protein sequence ID" value="SFU93178.1"/>
    <property type="molecule type" value="Genomic_DNA"/>
</dbReference>
<dbReference type="SUPFAM" id="SSF52833">
    <property type="entry name" value="Thioredoxin-like"/>
    <property type="match status" value="1"/>
</dbReference>
<dbReference type="InterPro" id="IPR003782">
    <property type="entry name" value="SCO1/SenC"/>
</dbReference>
<feature type="binding site" evidence="2">
    <location>
        <position position="80"/>
    </location>
    <ligand>
        <name>Cu cation</name>
        <dbReference type="ChEBI" id="CHEBI:23378"/>
    </ligand>
</feature>
<keyword evidence="4" id="KW-0472">Membrane</keyword>
<evidence type="ECO:0000256" key="3">
    <source>
        <dbReference type="PIRSR" id="PIRSR603782-2"/>
    </source>
</evidence>
<keyword evidence="6" id="KW-1185">Reference proteome</keyword>
<feature type="disulfide bond" description="Redox-active" evidence="3">
    <location>
        <begin position="76"/>
        <end position="80"/>
    </location>
</feature>
<dbReference type="CDD" id="cd02968">
    <property type="entry name" value="SCO"/>
    <property type="match status" value="1"/>
</dbReference>
<keyword evidence="2" id="KW-0186">Copper</keyword>
<evidence type="ECO:0000256" key="1">
    <source>
        <dbReference type="ARBA" id="ARBA00010996"/>
    </source>
</evidence>
<sequence>MMRSIKKRKGLWLGLGMIVFLAGFGGGAWYLQQGAGSDNDSPPGGEVALPSTQGDFSLSQLGEDQLAVLFFGYTYCPDVCPMTLSVVRQALTGLDEAQRERVVPVMVSVDPERDTLERLEEYTAYFGDGIIGATGNQQQLEDIAERYGVMWRKVETPDSAMAYTIDHSSSLYLVNNEGEIRQRVLYSPVPNALRSALESELEG</sequence>
<feature type="transmembrane region" description="Helical" evidence="4">
    <location>
        <begin position="12"/>
        <end position="31"/>
    </location>
</feature>
<dbReference type="Proteomes" id="UP000198693">
    <property type="component" value="Unassembled WGS sequence"/>
</dbReference>
<gene>
    <name evidence="5" type="ORF">SAMN04487955_11539</name>
</gene>
<comment type="similarity">
    <text evidence="1">Belongs to the SCO1/2 family.</text>
</comment>
<evidence type="ECO:0000313" key="6">
    <source>
        <dbReference type="Proteomes" id="UP000198693"/>
    </source>
</evidence>
<feature type="binding site" evidence="2">
    <location>
        <position position="76"/>
    </location>
    <ligand>
        <name>Cu cation</name>
        <dbReference type="ChEBI" id="CHEBI:23378"/>
    </ligand>
</feature>
<dbReference type="GO" id="GO:0046872">
    <property type="term" value="F:metal ion binding"/>
    <property type="evidence" value="ECO:0007669"/>
    <property type="project" value="UniProtKB-KW"/>
</dbReference>
<dbReference type="AlphaFoldDB" id="A0A1I7K6Z4"/>
<evidence type="ECO:0000313" key="5">
    <source>
        <dbReference type="EMBL" id="SFU93178.1"/>
    </source>
</evidence>
<dbReference type="Gene3D" id="3.40.30.10">
    <property type="entry name" value="Glutaredoxin"/>
    <property type="match status" value="1"/>
</dbReference>